<keyword evidence="7" id="KW-1185">Reference proteome</keyword>
<dbReference type="STRING" id="553311.SAMN05216231_1584"/>
<name>A0A1H1B3J2_9BACI</name>
<sequence length="175" mass="20188">MEEKDVIEILRHYRHDLLNHLQIIQGYSSMGKTDKVNAKIAEYLQLLDEERKLVNLNVPLFALSLIQFDSLHTNFLLTYHIHTENKDLKHIDEALVSSTSQLMNEIKDMADETELYEVCLQMCEVSSSSMIELKLNVNGNLPNIEKLMKNIESMELVIETHQDSDGIVCLVNIPY</sequence>
<evidence type="ECO:0000313" key="7">
    <source>
        <dbReference type="Proteomes" id="UP000199444"/>
    </source>
</evidence>
<evidence type="ECO:0000256" key="3">
    <source>
        <dbReference type="ARBA" id="ARBA00022777"/>
    </source>
</evidence>
<gene>
    <name evidence="6" type="ORF">SAMN05216231_1584</name>
</gene>
<dbReference type="InterPro" id="IPR016120">
    <property type="entry name" value="Sig_transdc_His_kin_SpoOB"/>
</dbReference>
<accession>A0A1H1B3J2</accession>
<dbReference type="SUPFAM" id="SSF55890">
    <property type="entry name" value="Sporulation response regulatory protein Spo0B"/>
    <property type="match status" value="1"/>
</dbReference>
<protein>
    <submittedName>
        <fullName evidence="6">Stage 0 sporulation protein B (Sporulation initiation phosphotransferase)</fullName>
    </submittedName>
</protein>
<dbReference type="RefSeq" id="WP_092492439.1">
    <property type="nucleotide sequence ID" value="NZ_FNKD01000002.1"/>
</dbReference>
<evidence type="ECO:0000259" key="4">
    <source>
        <dbReference type="Pfam" id="PF14682"/>
    </source>
</evidence>
<dbReference type="InterPro" id="IPR016122">
    <property type="entry name" value="SpoOB_C"/>
</dbReference>
<organism evidence="6 7">
    <name type="scientific">Virgibacillus salinus</name>
    <dbReference type="NCBI Taxonomy" id="553311"/>
    <lineage>
        <taxon>Bacteria</taxon>
        <taxon>Bacillati</taxon>
        <taxon>Bacillota</taxon>
        <taxon>Bacilli</taxon>
        <taxon>Bacillales</taxon>
        <taxon>Bacillaceae</taxon>
        <taxon>Virgibacillus</taxon>
    </lineage>
</organism>
<dbReference type="Gene3D" id="1.10.287.130">
    <property type="match status" value="1"/>
</dbReference>
<dbReference type="InterPro" id="IPR039506">
    <property type="entry name" value="SPOB_a"/>
</dbReference>
<evidence type="ECO:0000313" key="6">
    <source>
        <dbReference type="EMBL" id="SDQ46509.1"/>
    </source>
</evidence>
<dbReference type="Gene3D" id="3.30.565.30">
    <property type="entry name" value="Sporulation initiation phosphotransferase B (SpoOB), C-terminal domain"/>
    <property type="match status" value="1"/>
</dbReference>
<dbReference type="Pfam" id="PF14682">
    <property type="entry name" value="SPOB_ab"/>
    <property type="match status" value="1"/>
</dbReference>
<evidence type="ECO:0000256" key="2">
    <source>
        <dbReference type="ARBA" id="ARBA00022679"/>
    </source>
</evidence>
<keyword evidence="3" id="KW-0418">Kinase</keyword>
<evidence type="ECO:0000256" key="1">
    <source>
        <dbReference type="ARBA" id="ARBA00022553"/>
    </source>
</evidence>
<dbReference type="GO" id="GO:0000155">
    <property type="term" value="F:phosphorelay sensor kinase activity"/>
    <property type="evidence" value="ECO:0007669"/>
    <property type="project" value="InterPro"/>
</dbReference>
<proteinExistence type="predicted"/>
<evidence type="ECO:0000259" key="5">
    <source>
        <dbReference type="Pfam" id="PF14689"/>
    </source>
</evidence>
<dbReference type="Proteomes" id="UP000199444">
    <property type="component" value="Unassembled WGS sequence"/>
</dbReference>
<feature type="domain" description="SpoOB alpha-helical" evidence="5">
    <location>
        <begin position="3"/>
        <end position="56"/>
    </location>
</feature>
<feature type="domain" description="Sporulation initiation phosphotransferase B C-terminal" evidence="4">
    <location>
        <begin position="59"/>
        <end position="153"/>
    </location>
</feature>
<dbReference type="EMBL" id="FNKD01000002">
    <property type="protein sequence ID" value="SDQ46509.1"/>
    <property type="molecule type" value="Genomic_DNA"/>
</dbReference>
<dbReference type="AlphaFoldDB" id="A0A1H1B3J2"/>
<keyword evidence="1" id="KW-0597">Phosphoprotein</keyword>
<keyword evidence="2 6" id="KW-0808">Transferase</keyword>
<dbReference type="InterPro" id="IPR037100">
    <property type="entry name" value="Spo0B_C_sf"/>
</dbReference>
<dbReference type="Pfam" id="PF14689">
    <property type="entry name" value="SPOB_a"/>
    <property type="match status" value="1"/>
</dbReference>
<reference evidence="6 7" key="1">
    <citation type="submission" date="2016-10" db="EMBL/GenBank/DDBJ databases">
        <authorList>
            <person name="de Groot N.N."/>
        </authorList>
    </citation>
    <scope>NUCLEOTIDE SEQUENCE [LARGE SCALE GENOMIC DNA]</scope>
    <source>
        <strain evidence="6 7">CGMCC 1.10449</strain>
    </source>
</reference>